<comment type="subcellular location">
    <subcellularLocation>
        <location evidence="1">Nucleus</location>
    </subcellularLocation>
</comment>
<dbReference type="EMBL" id="JAWXYG010000017">
    <property type="protein sequence ID" value="KAK4253145.1"/>
    <property type="molecule type" value="Genomic_DNA"/>
</dbReference>
<organism evidence="4 5">
    <name type="scientific">Acacia crassicarpa</name>
    <name type="common">northern wattle</name>
    <dbReference type="NCBI Taxonomy" id="499986"/>
    <lineage>
        <taxon>Eukaryota</taxon>
        <taxon>Viridiplantae</taxon>
        <taxon>Streptophyta</taxon>
        <taxon>Embryophyta</taxon>
        <taxon>Tracheophyta</taxon>
        <taxon>Spermatophyta</taxon>
        <taxon>Magnoliopsida</taxon>
        <taxon>eudicotyledons</taxon>
        <taxon>Gunneridae</taxon>
        <taxon>Pentapetalae</taxon>
        <taxon>rosids</taxon>
        <taxon>fabids</taxon>
        <taxon>Fabales</taxon>
        <taxon>Fabaceae</taxon>
        <taxon>Caesalpinioideae</taxon>
        <taxon>mimosoid clade</taxon>
        <taxon>Acacieae</taxon>
        <taxon>Acacia</taxon>
    </lineage>
</organism>
<accession>A0AAE1JKK4</accession>
<feature type="compositionally biased region" description="Polar residues" evidence="3">
    <location>
        <begin position="44"/>
        <end position="57"/>
    </location>
</feature>
<evidence type="ECO:0000313" key="5">
    <source>
        <dbReference type="Proteomes" id="UP001293593"/>
    </source>
</evidence>
<evidence type="ECO:0000256" key="3">
    <source>
        <dbReference type="SAM" id="MobiDB-lite"/>
    </source>
</evidence>
<protein>
    <recommendedName>
        <fullName evidence="6">DNA glycosylase</fullName>
    </recommendedName>
</protein>
<evidence type="ECO:0008006" key="6">
    <source>
        <dbReference type="Google" id="ProtNLM"/>
    </source>
</evidence>
<comment type="caution">
    <text evidence="4">The sequence shown here is derived from an EMBL/GenBank/DDBJ whole genome shotgun (WGS) entry which is preliminary data.</text>
</comment>
<dbReference type="AlphaFoldDB" id="A0AAE1JKK4"/>
<dbReference type="GO" id="GO:0003824">
    <property type="term" value="F:catalytic activity"/>
    <property type="evidence" value="ECO:0007669"/>
    <property type="project" value="InterPro"/>
</dbReference>
<dbReference type="GO" id="GO:0005634">
    <property type="term" value="C:nucleus"/>
    <property type="evidence" value="ECO:0007669"/>
    <property type="project" value="UniProtKB-SubCell"/>
</dbReference>
<dbReference type="GO" id="GO:0003677">
    <property type="term" value="F:DNA binding"/>
    <property type="evidence" value="ECO:0007669"/>
    <property type="project" value="InterPro"/>
</dbReference>
<evidence type="ECO:0000256" key="1">
    <source>
        <dbReference type="ARBA" id="ARBA00004123"/>
    </source>
</evidence>
<dbReference type="Gene3D" id="1.10.340.30">
    <property type="entry name" value="Hypothetical protein, domain 2"/>
    <property type="match status" value="1"/>
</dbReference>
<keyword evidence="5" id="KW-1185">Reference proteome</keyword>
<proteinExistence type="predicted"/>
<reference evidence="4" key="1">
    <citation type="submission" date="2023-10" db="EMBL/GenBank/DDBJ databases">
        <title>Chromosome-level genome of the transformable northern wattle, Acacia crassicarpa.</title>
        <authorList>
            <person name="Massaro I."/>
            <person name="Sinha N.R."/>
            <person name="Poethig S."/>
            <person name="Leichty A.R."/>
        </authorList>
    </citation>
    <scope>NUCLEOTIDE SEQUENCE</scope>
    <source>
        <strain evidence="4">Acra3RX</strain>
        <tissue evidence="4">Leaf</tissue>
    </source>
</reference>
<dbReference type="Proteomes" id="UP001293593">
    <property type="component" value="Unassembled WGS sequence"/>
</dbReference>
<feature type="compositionally biased region" description="Basic residues" evidence="3">
    <location>
        <begin position="1"/>
        <end position="11"/>
    </location>
</feature>
<gene>
    <name evidence="4" type="ORF">QN277_010752</name>
</gene>
<evidence type="ECO:0000313" key="4">
    <source>
        <dbReference type="EMBL" id="KAK4253145.1"/>
    </source>
</evidence>
<name>A0AAE1JKK4_9FABA</name>
<feature type="region of interest" description="Disordered" evidence="3">
    <location>
        <begin position="1"/>
        <end position="57"/>
    </location>
</feature>
<keyword evidence="2" id="KW-0539">Nucleus</keyword>
<dbReference type="InterPro" id="IPR011257">
    <property type="entry name" value="DNA_glycosylase"/>
</dbReference>
<evidence type="ECO:0000256" key="2">
    <source>
        <dbReference type="ARBA" id="ARBA00023242"/>
    </source>
</evidence>
<dbReference type="GO" id="GO:0006281">
    <property type="term" value="P:DNA repair"/>
    <property type="evidence" value="ECO:0007669"/>
    <property type="project" value="InterPro"/>
</dbReference>
<dbReference type="PANTHER" id="PTHR15074">
    <property type="entry name" value="METHYL-CPG-BINDING PROTEIN"/>
    <property type="match status" value="1"/>
</dbReference>
<dbReference type="InterPro" id="IPR045138">
    <property type="entry name" value="MeCP2/MBD4"/>
</dbReference>
<dbReference type="PANTHER" id="PTHR15074:SF0">
    <property type="entry name" value="METHYL-CPG-BINDING DOMAIN PROTEIN 4-LIKE PROTEIN"/>
    <property type="match status" value="1"/>
</dbReference>
<sequence>MNDFQRRKKKQMPCEDAPHPFAQYELDDRTKDNTSMSDAFPFHNSPSPATEGSTNIKSSPYVTNFLREMECERASIRPSRKRKSSDAVKMVKGAIPKLFKLCPEPETCVQVPVDQIIEEITRLGFQYTRACNLKLFSLQYTEDTWTHITELHGVGKYAANAYAIFCTGRWKDVIPMDHNLIPYWTSLHNAGY</sequence>
<dbReference type="SUPFAM" id="SSF48150">
    <property type="entry name" value="DNA-glycosylase"/>
    <property type="match status" value="1"/>
</dbReference>